<keyword evidence="2" id="KW-1185">Reference proteome</keyword>
<dbReference type="EMBL" id="LC371242">
    <property type="protein sequence ID" value="BBC78081.1"/>
    <property type="molecule type" value="Genomic_DNA"/>
</dbReference>
<dbReference type="Pfam" id="PF11113">
    <property type="entry name" value="Phage_head_chap"/>
    <property type="match status" value="1"/>
</dbReference>
<name>A0A2Z5ZCB7_9CAUD</name>
<evidence type="ECO:0000313" key="2">
    <source>
        <dbReference type="Proteomes" id="UP000250157"/>
    </source>
</evidence>
<proteinExistence type="predicted"/>
<dbReference type="KEGG" id="vg:65108220"/>
<protein>
    <submittedName>
        <fullName evidence="1">Head vertex assembly chaperone</fullName>
    </submittedName>
</protein>
<accession>A0A2Z5ZCB7</accession>
<sequence length="74" mass="8351">MGRVKQEILLTLPDGTPHIVYVTGINISPKGECTVDFGTPSEERKAELAEHVEKCIMIQIQQALSEIKPKWYQL</sequence>
<evidence type="ECO:0000313" key="1">
    <source>
        <dbReference type="EMBL" id="BBC78081.1"/>
    </source>
</evidence>
<dbReference type="Proteomes" id="UP000250157">
    <property type="component" value="Segment"/>
</dbReference>
<reference evidence="1 2" key="1">
    <citation type="submission" date="2018-02" db="EMBL/GenBank/DDBJ databases">
        <title>Full genome sequencing of a novel polyvalent bacteriophage as one of T4-Family member.</title>
        <authorList>
            <person name="Kawasaki T."/>
            <person name="Saad A.M."/>
            <person name="Yamada T."/>
        </authorList>
    </citation>
    <scope>NUCLEOTIDE SEQUENCE [LARGE SCALE GENOMIC DNA]</scope>
    <source>
        <strain evidence="1 2">EcS1</strain>
    </source>
</reference>
<dbReference type="InterPro" id="IPR021049">
    <property type="entry name" value="Phage_T4_Gp40"/>
</dbReference>
<organism evidence="1 2">
    <name type="scientific">Escherichia phage EcS1</name>
    <dbReference type="NCBI Taxonomy" id="2083276"/>
    <lineage>
        <taxon>Viruses</taxon>
        <taxon>Duplodnaviria</taxon>
        <taxon>Heunggongvirae</taxon>
        <taxon>Uroviricota</taxon>
        <taxon>Caudoviricetes</taxon>
        <taxon>Pantevenvirales</taxon>
        <taxon>Straboviridae</taxon>
        <taxon>Tevenvirinae</taxon>
        <taxon>Kagamiyamavirus</taxon>
        <taxon>Kagamiyamavirus ecs1</taxon>
    </lineage>
</organism>
<dbReference type="RefSeq" id="YP_010090728.1">
    <property type="nucleotide sequence ID" value="NC_055721.1"/>
</dbReference>
<dbReference type="GeneID" id="65108220"/>